<keyword evidence="8" id="KW-1185">Reference proteome</keyword>
<evidence type="ECO:0000256" key="2">
    <source>
        <dbReference type="ARBA" id="ARBA00009773"/>
    </source>
</evidence>
<evidence type="ECO:0000256" key="5">
    <source>
        <dbReference type="ARBA" id="ARBA00023136"/>
    </source>
</evidence>
<evidence type="ECO:0000256" key="4">
    <source>
        <dbReference type="ARBA" id="ARBA00022989"/>
    </source>
</evidence>
<feature type="transmembrane region" description="Helical" evidence="6">
    <location>
        <begin position="9"/>
        <end position="27"/>
    </location>
</feature>
<comment type="subcellular location">
    <subcellularLocation>
        <location evidence="1">Membrane</location>
        <topology evidence="1">Multi-pass membrane protein</topology>
    </subcellularLocation>
</comment>
<feature type="transmembrane region" description="Helical" evidence="6">
    <location>
        <begin position="276"/>
        <end position="293"/>
    </location>
</feature>
<feature type="transmembrane region" description="Helical" evidence="6">
    <location>
        <begin position="313"/>
        <end position="338"/>
    </location>
</feature>
<organism evidence="7 8">
    <name type="scientific">Bacillus spongiae</name>
    <dbReference type="NCBI Taxonomy" id="2683610"/>
    <lineage>
        <taxon>Bacteria</taxon>
        <taxon>Bacillati</taxon>
        <taxon>Bacillota</taxon>
        <taxon>Bacilli</taxon>
        <taxon>Bacillales</taxon>
        <taxon>Bacillaceae</taxon>
        <taxon>Bacillus</taxon>
    </lineage>
</organism>
<keyword evidence="3 6" id="KW-0812">Transmembrane</keyword>
<evidence type="ECO:0000256" key="1">
    <source>
        <dbReference type="ARBA" id="ARBA00004141"/>
    </source>
</evidence>
<dbReference type="EMBL" id="JBBAXC010000002">
    <property type="protein sequence ID" value="MEI5906040.1"/>
    <property type="molecule type" value="Genomic_DNA"/>
</dbReference>
<dbReference type="InterPro" id="IPR014227">
    <property type="entry name" value="YtvI-like"/>
</dbReference>
<evidence type="ECO:0000256" key="6">
    <source>
        <dbReference type="SAM" id="Phobius"/>
    </source>
</evidence>
<name>A0ABU8H9P2_9BACI</name>
<feature type="transmembrane region" description="Helical" evidence="6">
    <location>
        <begin position="33"/>
        <end position="50"/>
    </location>
</feature>
<feature type="transmembrane region" description="Helical" evidence="6">
    <location>
        <begin position="242"/>
        <end position="269"/>
    </location>
</feature>
<evidence type="ECO:0000256" key="3">
    <source>
        <dbReference type="ARBA" id="ARBA00022692"/>
    </source>
</evidence>
<dbReference type="PANTHER" id="PTHR21716:SF68">
    <property type="entry name" value="TRANSPORT PROTEIN YTVI-RELATED"/>
    <property type="match status" value="1"/>
</dbReference>
<dbReference type="PANTHER" id="PTHR21716">
    <property type="entry name" value="TRANSMEMBRANE PROTEIN"/>
    <property type="match status" value="1"/>
</dbReference>
<keyword evidence="4 6" id="KW-1133">Transmembrane helix</keyword>
<reference evidence="7 8" key="1">
    <citation type="journal article" date="2018" name="J. Microbiol.">
        <title>Bacillus spongiae sp. nov., isolated from sponge of Jeju Island.</title>
        <authorList>
            <person name="Lee G.E."/>
            <person name="Im W.T."/>
            <person name="Park J.S."/>
        </authorList>
    </citation>
    <scope>NUCLEOTIDE SEQUENCE [LARGE SCALE GENOMIC DNA]</scope>
    <source>
        <strain evidence="7 8">135PIL107-10</strain>
    </source>
</reference>
<gene>
    <name evidence="7" type="primary">ytvI</name>
    <name evidence="7" type="ORF">WAK64_03015</name>
</gene>
<feature type="transmembrane region" description="Helical" evidence="6">
    <location>
        <begin position="156"/>
        <end position="179"/>
    </location>
</feature>
<comment type="similarity">
    <text evidence="2">Belongs to the autoinducer-2 exporter (AI-2E) (TC 2.A.86) family.</text>
</comment>
<feature type="transmembrane region" description="Helical" evidence="6">
    <location>
        <begin position="209"/>
        <end position="236"/>
    </location>
</feature>
<feature type="transmembrane region" description="Helical" evidence="6">
    <location>
        <begin position="62"/>
        <end position="81"/>
    </location>
</feature>
<dbReference type="Proteomes" id="UP001312865">
    <property type="component" value="Unassembled WGS sequence"/>
</dbReference>
<dbReference type="Pfam" id="PF01594">
    <property type="entry name" value="AI-2E_transport"/>
    <property type="match status" value="1"/>
</dbReference>
<dbReference type="InterPro" id="IPR002549">
    <property type="entry name" value="AI-2E-like"/>
</dbReference>
<protein>
    <submittedName>
        <fullName evidence="7">Sporulation integral membrane protein YtvI</fullName>
    </submittedName>
</protein>
<accession>A0ABU8H9P2</accession>
<evidence type="ECO:0000313" key="8">
    <source>
        <dbReference type="Proteomes" id="UP001312865"/>
    </source>
</evidence>
<dbReference type="RefSeq" id="WP_336585463.1">
    <property type="nucleotide sequence ID" value="NZ_JBBAXC010000002.1"/>
</dbReference>
<evidence type="ECO:0000313" key="7">
    <source>
        <dbReference type="EMBL" id="MEI5906040.1"/>
    </source>
</evidence>
<keyword evidence="5 6" id="KW-0472">Membrane</keyword>
<proteinExistence type="inferred from homology"/>
<dbReference type="NCBIfam" id="TIGR02872">
    <property type="entry name" value="spore_ytvI"/>
    <property type="match status" value="1"/>
</dbReference>
<comment type="caution">
    <text evidence="7">The sequence shown here is derived from an EMBL/GenBank/DDBJ whole genome shotgun (WGS) entry which is preliminary data.</text>
</comment>
<sequence length="353" mass="40115">MTKIINKKTIIISLFIIVSLIIFYYILPISVPLVAAFITALFLAPAVNMLQNRMKINRKLSVLLIFFLFILLIGLSSFFVVTKVVGEGIKFVDNAPQYLKELSDIWDEYEEKYSHYTSDLPDEVVERAKEDIDGFLEQTQANLTEDYLNLGKISAFLSYIPNYLVNFLVYLIALFLFMIDLPRIREKFYSHLTERTADKVRFMTSRLSYVVFGFFKAQFLVSIIIFFVSFIGLLFISPEVALVMAVIIWLIDFIPIIGSIVILGPWALFHLITGDIALGTKLAILAAILLVIRRTVEPKVMGSHIGLSPLSTLIAMFFGLKLFGMLGFFIGPMILIIFNSAKEAGIIKWNFKI</sequence>